<dbReference type="SUPFAM" id="SSF53850">
    <property type="entry name" value="Periplasmic binding protein-like II"/>
    <property type="match status" value="1"/>
</dbReference>
<dbReference type="Pfam" id="PF03466">
    <property type="entry name" value="LysR_substrate"/>
    <property type="match status" value="1"/>
</dbReference>
<dbReference type="PRINTS" id="PR00039">
    <property type="entry name" value="HTHLYSR"/>
</dbReference>
<evidence type="ECO:0000256" key="3">
    <source>
        <dbReference type="ARBA" id="ARBA00023125"/>
    </source>
</evidence>
<dbReference type="EMBL" id="JBEUKS010000002">
    <property type="protein sequence ID" value="MFC1437885.1"/>
    <property type="molecule type" value="Genomic_DNA"/>
</dbReference>
<dbReference type="Pfam" id="PF00126">
    <property type="entry name" value="HTH_1"/>
    <property type="match status" value="1"/>
</dbReference>
<proteinExistence type="inferred from homology"/>
<protein>
    <submittedName>
        <fullName evidence="6">LysR family transcriptional regulator</fullName>
    </submittedName>
</protein>
<dbReference type="Gene3D" id="3.40.190.10">
    <property type="entry name" value="Periplasmic binding protein-like II"/>
    <property type="match status" value="2"/>
</dbReference>
<dbReference type="PROSITE" id="PS50931">
    <property type="entry name" value="HTH_LYSR"/>
    <property type="match status" value="1"/>
</dbReference>
<dbReference type="PANTHER" id="PTHR30126">
    <property type="entry name" value="HTH-TYPE TRANSCRIPTIONAL REGULATOR"/>
    <property type="match status" value="1"/>
</dbReference>
<comment type="caution">
    <text evidence="6">The sequence shown here is derived from an EMBL/GenBank/DDBJ whole genome shotgun (WGS) entry which is preliminary data.</text>
</comment>
<dbReference type="SUPFAM" id="SSF46785">
    <property type="entry name" value="Winged helix' DNA-binding domain"/>
    <property type="match status" value="1"/>
</dbReference>
<keyword evidence="7" id="KW-1185">Reference proteome</keyword>
<keyword evidence="4" id="KW-0804">Transcription</keyword>
<keyword evidence="3" id="KW-0238">DNA-binding</keyword>
<dbReference type="Gene3D" id="1.10.10.10">
    <property type="entry name" value="Winged helix-like DNA-binding domain superfamily/Winged helix DNA-binding domain"/>
    <property type="match status" value="1"/>
</dbReference>
<sequence length="304" mass="32332">MELRQLRTFEAVVNHRTVTDAAAALGLAPSSVSEQIRSLERSLGVALFDRAPRGMTLTPAGDRMLVWSRRLLDQAELARAEVVAARAPLRIGALETIAATHVPGMLARLADRCPELRVEIRSDASRDQLLSEVASGTLEAALLLDTEGPLGELGFRLPPVRLDFVDLEPVPLVLVAGPSHPLAGVAGLTRSDLAGERLYVTTPACSFWMAGERLLGADVDRVRAGGVALTRACAEQGLGIALLPEFAVRAALEAGSLVRLDLPVQALSMRLVWRGDREAVPGLREVLYAASALPSARPSALPSV</sequence>
<feature type="domain" description="HTH lysR-type" evidence="5">
    <location>
        <begin position="1"/>
        <end position="58"/>
    </location>
</feature>
<evidence type="ECO:0000256" key="1">
    <source>
        <dbReference type="ARBA" id="ARBA00009437"/>
    </source>
</evidence>
<evidence type="ECO:0000313" key="6">
    <source>
        <dbReference type="EMBL" id="MFC1437885.1"/>
    </source>
</evidence>
<evidence type="ECO:0000313" key="7">
    <source>
        <dbReference type="Proteomes" id="UP001592581"/>
    </source>
</evidence>
<dbReference type="InterPro" id="IPR036388">
    <property type="entry name" value="WH-like_DNA-bd_sf"/>
</dbReference>
<evidence type="ECO:0000256" key="4">
    <source>
        <dbReference type="ARBA" id="ARBA00023163"/>
    </source>
</evidence>
<reference evidence="6 7" key="1">
    <citation type="submission" date="2024-06" db="EMBL/GenBank/DDBJ databases">
        <authorList>
            <person name="Lee S.D."/>
        </authorList>
    </citation>
    <scope>NUCLEOTIDE SEQUENCE [LARGE SCALE GENOMIC DNA]</scope>
    <source>
        <strain evidence="6 7">N1-10</strain>
    </source>
</reference>
<dbReference type="PANTHER" id="PTHR30126:SF39">
    <property type="entry name" value="HTH-TYPE TRANSCRIPTIONAL REGULATOR CYSL"/>
    <property type="match status" value="1"/>
</dbReference>
<name>A0ABV6XI16_9ACTN</name>
<evidence type="ECO:0000256" key="2">
    <source>
        <dbReference type="ARBA" id="ARBA00023015"/>
    </source>
</evidence>
<dbReference type="Proteomes" id="UP001592581">
    <property type="component" value="Unassembled WGS sequence"/>
</dbReference>
<dbReference type="CDD" id="cd05466">
    <property type="entry name" value="PBP2_LTTR_substrate"/>
    <property type="match status" value="1"/>
</dbReference>
<dbReference type="InterPro" id="IPR000847">
    <property type="entry name" value="LysR_HTH_N"/>
</dbReference>
<dbReference type="InterPro" id="IPR005119">
    <property type="entry name" value="LysR_subst-bd"/>
</dbReference>
<dbReference type="RefSeq" id="WP_380563512.1">
    <property type="nucleotide sequence ID" value="NZ_JBEUKS010000002.1"/>
</dbReference>
<accession>A0ABV6XI16</accession>
<keyword evidence="2" id="KW-0805">Transcription regulation</keyword>
<organism evidence="6 7">
    <name type="scientific">Streptacidiphilus jeojiensis</name>
    <dbReference type="NCBI Taxonomy" id="3229225"/>
    <lineage>
        <taxon>Bacteria</taxon>
        <taxon>Bacillati</taxon>
        <taxon>Actinomycetota</taxon>
        <taxon>Actinomycetes</taxon>
        <taxon>Kitasatosporales</taxon>
        <taxon>Streptomycetaceae</taxon>
        <taxon>Streptacidiphilus</taxon>
    </lineage>
</organism>
<dbReference type="InterPro" id="IPR036390">
    <property type="entry name" value="WH_DNA-bd_sf"/>
</dbReference>
<gene>
    <name evidence="6" type="ORF">ABUW04_06400</name>
</gene>
<comment type="similarity">
    <text evidence="1">Belongs to the LysR transcriptional regulatory family.</text>
</comment>
<evidence type="ECO:0000259" key="5">
    <source>
        <dbReference type="PROSITE" id="PS50931"/>
    </source>
</evidence>